<dbReference type="GO" id="GO:0004316">
    <property type="term" value="F:3-oxoacyl-[acyl-carrier-protein] reductase (NADPH) activity"/>
    <property type="evidence" value="ECO:0007669"/>
    <property type="project" value="UniProtKB-EC"/>
</dbReference>
<dbReference type="PANTHER" id="PTHR42879:SF2">
    <property type="entry name" value="3-OXOACYL-[ACYL-CARRIER-PROTEIN] REDUCTASE FABG"/>
    <property type="match status" value="1"/>
</dbReference>
<dbReference type="AlphaFoldDB" id="A0A4P6UJE5"/>
<sequence>MNQATSSRTVLVTGSSRGIGRAIALRLAQDGYQLVLHGRAPSAPLDETAALATERHPGHARPRLLCFDVADRAAAAAALLADVEAHGAYYGVVCNAGITRDNAFPAMTGEEWDGVVHTNLDAFYNVLNPIVMPMVRRRAPGRIVTLASVSGLMGNRGQTNYSAAKAGVIGASKALALELAKREISVNCVAPGLIETDMIHADMAPEALEEALKIIPQRRMGRPEEVAGLVAFLLGPEASYITRQVISVNGGMYG</sequence>
<dbReference type="SMART" id="SM00822">
    <property type="entry name" value="PKS_KR"/>
    <property type="match status" value="1"/>
</dbReference>
<dbReference type="InterPro" id="IPR011285">
    <property type="entry name" value="FabG-rel"/>
</dbReference>
<dbReference type="Gene3D" id="3.40.50.720">
    <property type="entry name" value="NAD(P)-binding Rossmann-like Domain"/>
    <property type="match status" value="1"/>
</dbReference>
<dbReference type="SUPFAM" id="SSF51735">
    <property type="entry name" value="NAD(P)-binding Rossmann-fold domains"/>
    <property type="match status" value="1"/>
</dbReference>
<evidence type="ECO:0000313" key="5">
    <source>
        <dbReference type="Proteomes" id="UP000292939"/>
    </source>
</evidence>
<dbReference type="PRINTS" id="PR00081">
    <property type="entry name" value="GDHRDH"/>
</dbReference>
<accession>A0A4P6UJE5</accession>
<organism evidence="4 5">
    <name type="scientific">Hylemonella gracilis</name>
    <dbReference type="NCBI Taxonomy" id="80880"/>
    <lineage>
        <taxon>Bacteria</taxon>
        <taxon>Pseudomonadati</taxon>
        <taxon>Pseudomonadota</taxon>
        <taxon>Betaproteobacteria</taxon>
        <taxon>Burkholderiales</taxon>
        <taxon>Comamonadaceae</taxon>
        <taxon>Hylemonella</taxon>
    </lineage>
</organism>
<proteinExistence type="inferred from homology"/>
<dbReference type="InterPro" id="IPR057326">
    <property type="entry name" value="KR_dom"/>
</dbReference>
<dbReference type="RefSeq" id="WP_131280184.1">
    <property type="nucleotide sequence ID" value="NZ_CP031395.1"/>
</dbReference>
<dbReference type="NCBIfam" id="TIGR01831">
    <property type="entry name" value="fabG_rel"/>
    <property type="match status" value="1"/>
</dbReference>
<evidence type="ECO:0000256" key="2">
    <source>
        <dbReference type="ARBA" id="ARBA00023002"/>
    </source>
</evidence>
<feature type="domain" description="Ketoreductase" evidence="3">
    <location>
        <begin position="8"/>
        <end position="192"/>
    </location>
</feature>
<evidence type="ECO:0000256" key="1">
    <source>
        <dbReference type="ARBA" id="ARBA00006484"/>
    </source>
</evidence>
<dbReference type="KEGG" id="hgr:DW355_11250"/>
<dbReference type="InterPro" id="IPR050259">
    <property type="entry name" value="SDR"/>
</dbReference>
<dbReference type="NCBIfam" id="NF004200">
    <property type="entry name" value="PRK05653.1-5"/>
    <property type="match status" value="1"/>
</dbReference>
<dbReference type="InterPro" id="IPR036291">
    <property type="entry name" value="NAD(P)-bd_dom_sf"/>
</dbReference>
<evidence type="ECO:0000313" key="4">
    <source>
        <dbReference type="EMBL" id="QBK05252.1"/>
    </source>
</evidence>
<name>A0A4P6UJE5_9BURK</name>
<dbReference type="OrthoDB" id="9802564at2"/>
<keyword evidence="2 4" id="KW-0560">Oxidoreductase</keyword>
<dbReference type="PANTHER" id="PTHR42879">
    <property type="entry name" value="3-OXOACYL-(ACYL-CARRIER-PROTEIN) REDUCTASE"/>
    <property type="match status" value="1"/>
</dbReference>
<protein>
    <submittedName>
        <fullName evidence="4">3-oxoacyl-ACP reductase FabG</fullName>
        <ecNumber evidence="4">1.1.1.100</ecNumber>
    </submittedName>
</protein>
<comment type="similarity">
    <text evidence="1">Belongs to the short-chain dehydrogenases/reductases (SDR) family.</text>
</comment>
<dbReference type="InterPro" id="IPR002347">
    <property type="entry name" value="SDR_fam"/>
</dbReference>
<dbReference type="EMBL" id="CP031395">
    <property type="protein sequence ID" value="QBK05252.1"/>
    <property type="molecule type" value="Genomic_DNA"/>
</dbReference>
<reference evidence="4 5" key="1">
    <citation type="submission" date="2018-07" db="EMBL/GenBank/DDBJ databases">
        <title>Exploring interactions and the metabolic potential of the ultra-small soil bacteria Hylemonella gracilis.</title>
        <authorList>
            <person name="Tyc O."/>
            <person name="Kulkarni P."/>
            <person name="Gawehns F."/>
            <person name="Hundscheid M."/>
            <person name="Zweers H."/>
            <person name="Garbeva P."/>
        </authorList>
    </citation>
    <scope>NUCLEOTIDE SEQUENCE [LARGE SCALE GENOMIC DNA]</scope>
    <source>
        <strain evidence="4 5">NS1</strain>
    </source>
</reference>
<dbReference type="Proteomes" id="UP000292939">
    <property type="component" value="Chromosome"/>
</dbReference>
<gene>
    <name evidence="4" type="ORF">DW355_11250</name>
</gene>
<evidence type="ECO:0000259" key="3">
    <source>
        <dbReference type="SMART" id="SM00822"/>
    </source>
</evidence>
<dbReference type="PRINTS" id="PR00080">
    <property type="entry name" value="SDRFAMILY"/>
</dbReference>
<dbReference type="NCBIfam" id="NF009466">
    <property type="entry name" value="PRK12826.1-2"/>
    <property type="match status" value="1"/>
</dbReference>
<dbReference type="Pfam" id="PF13561">
    <property type="entry name" value="adh_short_C2"/>
    <property type="match status" value="1"/>
</dbReference>
<dbReference type="EC" id="1.1.1.100" evidence="4"/>
<dbReference type="FunFam" id="3.40.50.720:FF:000173">
    <property type="entry name" value="3-oxoacyl-[acyl-carrier protein] reductase"/>
    <property type="match status" value="1"/>
</dbReference>